<dbReference type="PROSITE" id="PS50125">
    <property type="entry name" value="GUANYLATE_CYCLASE_2"/>
    <property type="match status" value="1"/>
</dbReference>
<dbReference type="Pfam" id="PF00211">
    <property type="entry name" value="Guanylate_cyc"/>
    <property type="match status" value="1"/>
</dbReference>
<sequence>MRVLCASDSPTWRLLLERSVAALGHEPLTAEDGLEAWALIQEDDTIDVCITDRMMPGMSGDELCSKIRSELSGRYIYVVLLTALDTSEEVIDGMQGGADDYLIKPLDQVALSTRLIAAERVTALHRTITEQQAEIEHLYGKLKDAFRRFVPESVAEQIITRSDDGVKLGGVDRTATVMFTDLRGFTQFSEHQKPEQVIDVVNKYLGEMSEAILEEEGTIVAYMGDGIMAVFGAPLEQEDHADRALRAARAMLDVHLPRFSDWMKEQGLGEGFRMGIGLNSGGVISGNVGSERRLEYTALGDTTNTAARLEGMTKGTAHQLYCSQSTKEMLISPPEDLVFVDEVDIRGRDQPLGVWSFDEA</sequence>
<evidence type="ECO:0000259" key="2">
    <source>
        <dbReference type="PROSITE" id="PS50125"/>
    </source>
</evidence>
<dbReference type="CDD" id="cd07302">
    <property type="entry name" value="CHD"/>
    <property type="match status" value="1"/>
</dbReference>
<dbReference type="SMART" id="SM00044">
    <property type="entry name" value="CYCc"/>
    <property type="match status" value="1"/>
</dbReference>
<dbReference type="InterPro" id="IPR011006">
    <property type="entry name" value="CheY-like_superfamily"/>
</dbReference>
<dbReference type="EMBL" id="CAESAN010000052">
    <property type="protein sequence ID" value="CAB4342915.1"/>
    <property type="molecule type" value="Genomic_DNA"/>
</dbReference>
<dbReference type="SUPFAM" id="SSF55073">
    <property type="entry name" value="Nucleotide cyclase"/>
    <property type="match status" value="1"/>
</dbReference>
<dbReference type="Gene3D" id="3.30.70.1230">
    <property type="entry name" value="Nucleotide cyclase"/>
    <property type="match status" value="1"/>
</dbReference>
<evidence type="ECO:0000259" key="1">
    <source>
        <dbReference type="PROSITE" id="PS50110"/>
    </source>
</evidence>
<dbReference type="PANTHER" id="PTHR43081">
    <property type="entry name" value="ADENYLATE CYCLASE, TERMINAL-DIFFERENTIATION SPECIFIC-RELATED"/>
    <property type="match status" value="1"/>
</dbReference>
<protein>
    <submittedName>
        <fullName evidence="3">Unannotated protein</fullName>
    </submittedName>
</protein>
<dbReference type="Pfam" id="PF00072">
    <property type="entry name" value="Response_reg"/>
    <property type="match status" value="1"/>
</dbReference>
<accession>A0A6J5ZKF3</accession>
<dbReference type="GO" id="GO:0000160">
    <property type="term" value="P:phosphorelay signal transduction system"/>
    <property type="evidence" value="ECO:0007669"/>
    <property type="project" value="InterPro"/>
</dbReference>
<reference evidence="3" key="1">
    <citation type="submission" date="2020-05" db="EMBL/GenBank/DDBJ databases">
        <authorList>
            <person name="Chiriac C."/>
            <person name="Salcher M."/>
            <person name="Ghai R."/>
            <person name="Kavagutti S V."/>
        </authorList>
    </citation>
    <scope>NUCLEOTIDE SEQUENCE</scope>
</reference>
<dbReference type="InterPro" id="IPR050697">
    <property type="entry name" value="Adenylyl/Guanylyl_Cyclase_3/4"/>
</dbReference>
<dbReference type="SUPFAM" id="SSF52172">
    <property type="entry name" value="CheY-like"/>
    <property type="match status" value="1"/>
</dbReference>
<dbReference type="Gene3D" id="3.40.50.2300">
    <property type="match status" value="1"/>
</dbReference>
<proteinExistence type="predicted"/>
<dbReference type="GO" id="GO:0006171">
    <property type="term" value="P:cAMP biosynthetic process"/>
    <property type="evidence" value="ECO:0007669"/>
    <property type="project" value="TreeGrafter"/>
</dbReference>
<dbReference type="InterPro" id="IPR001054">
    <property type="entry name" value="A/G_cyclase"/>
</dbReference>
<organism evidence="3">
    <name type="scientific">freshwater metagenome</name>
    <dbReference type="NCBI Taxonomy" id="449393"/>
    <lineage>
        <taxon>unclassified sequences</taxon>
        <taxon>metagenomes</taxon>
        <taxon>ecological metagenomes</taxon>
    </lineage>
</organism>
<dbReference type="PANTHER" id="PTHR43081:SF1">
    <property type="entry name" value="ADENYLATE CYCLASE, TERMINAL-DIFFERENTIATION SPECIFIC"/>
    <property type="match status" value="1"/>
</dbReference>
<feature type="domain" description="Guanylate cyclase" evidence="2">
    <location>
        <begin position="176"/>
        <end position="310"/>
    </location>
</feature>
<dbReference type="InterPro" id="IPR029787">
    <property type="entry name" value="Nucleotide_cyclase"/>
</dbReference>
<gene>
    <name evidence="3" type="ORF">UFOPK3547_00745</name>
</gene>
<evidence type="ECO:0000313" key="3">
    <source>
        <dbReference type="EMBL" id="CAB4342915.1"/>
    </source>
</evidence>
<dbReference type="InterPro" id="IPR001789">
    <property type="entry name" value="Sig_transdc_resp-reg_receiver"/>
</dbReference>
<dbReference type="PROSITE" id="PS50110">
    <property type="entry name" value="RESPONSE_REGULATORY"/>
    <property type="match status" value="1"/>
</dbReference>
<dbReference type="AlphaFoldDB" id="A0A6J5ZKF3"/>
<dbReference type="SMART" id="SM00448">
    <property type="entry name" value="REC"/>
    <property type="match status" value="1"/>
</dbReference>
<feature type="domain" description="Response regulatory" evidence="1">
    <location>
        <begin position="2"/>
        <end position="119"/>
    </location>
</feature>
<name>A0A6J5ZKF3_9ZZZZ</name>